<evidence type="ECO:0000259" key="7">
    <source>
        <dbReference type="Pfam" id="PF24986"/>
    </source>
</evidence>
<dbReference type="InterPro" id="IPR011033">
    <property type="entry name" value="PRC_barrel-like_sf"/>
</dbReference>
<dbReference type="EMBL" id="DXFZ01000088">
    <property type="protein sequence ID" value="HIW96266.1"/>
    <property type="molecule type" value="Genomic_DNA"/>
</dbReference>
<keyword evidence="1 5" id="KW-0963">Cytoplasm</keyword>
<dbReference type="HAMAP" id="MF_00014">
    <property type="entry name" value="Ribosome_mat_RimM"/>
    <property type="match status" value="1"/>
</dbReference>
<sequence>MNQVQIGRVIKPHGVRGEVVVEPTTDTPEERFALGEKLTGHQAGEERTLTIAAARPHQGRLLVRFEEIPGRTEAESLRGMRFHAEPIVDDEDAYYDHELEGLRVLTCGAVDEDTAHARAYEGAQPEPVDIGEIVGVQRTPAGQLLEVAVDKDVDLPTAGATVLIPFRHAIVPIVDLDNEAIVITPPDGLLELM</sequence>
<dbReference type="InterPro" id="IPR056792">
    <property type="entry name" value="PRC_RimM"/>
</dbReference>
<dbReference type="AlphaFoldDB" id="A0A9D1S0Z2"/>
<protein>
    <recommendedName>
        <fullName evidence="5">Ribosome maturation factor RimM</fullName>
    </recommendedName>
</protein>
<proteinExistence type="inferred from homology"/>
<comment type="subcellular location">
    <subcellularLocation>
        <location evidence="5">Cytoplasm</location>
    </subcellularLocation>
</comment>
<dbReference type="GO" id="GO:0043022">
    <property type="term" value="F:ribosome binding"/>
    <property type="evidence" value="ECO:0007669"/>
    <property type="project" value="InterPro"/>
</dbReference>
<feature type="domain" description="RimM N-terminal" evidence="6">
    <location>
        <begin position="5"/>
        <end position="83"/>
    </location>
</feature>
<dbReference type="Gene3D" id="2.30.30.240">
    <property type="entry name" value="PRC-barrel domain"/>
    <property type="match status" value="1"/>
</dbReference>
<feature type="domain" description="Ribosome maturation factor RimM PRC barrel" evidence="7">
    <location>
        <begin position="115"/>
        <end position="189"/>
    </location>
</feature>
<comment type="function">
    <text evidence="5">An accessory protein needed during the final step in the assembly of 30S ribosomal subunit, possibly for assembly of the head region. Essential for efficient processing of 16S rRNA. May be needed both before and after RbfA during the maturation of 16S rRNA. It has affinity for free ribosomal 30S subunits but not for 70S ribosomes.</text>
</comment>
<dbReference type="Proteomes" id="UP000824189">
    <property type="component" value="Unassembled WGS sequence"/>
</dbReference>
<accession>A0A9D1S0Z2</accession>
<evidence type="ECO:0000313" key="9">
    <source>
        <dbReference type="Proteomes" id="UP000824189"/>
    </source>
</evidence>
<dbReference type="SUPFAM" id="SSF50346">
    <property type="entry name" value="PRC-barrel domain"/>
    <property type="match status" value="1"/>
</dbReference>
<comment type="similarity">
    <text evidence="5">Belongs to the RimM family.</text>
</comment>
<evidence type="ECO:0000313" key="8">
    <source>
        <dbReference type="EMBL" id="HIW96266.1"/>
    </source>
</evidence>
<dbReference type="Gene3D" id="2.40.30.60">
    <property type="entry name" value="RimM"/>
    <property type="match status" value="1"/>
</dbReference>
<comment type="domain">
    <text evidence="5">The PRC barrel domain binds ribosomal protein uS19.</text>
</comment>
<reference evidence="8" key="2">
    <citation type="submission" date="2021-04" db="EMBL/GenBank/DDBJ databases">
        <authorList>
            <person name="Gilroy R."/>
        </authorList>
    </citation>
    <scope>NUCLEOTIDE SEQUENCE</scope>
    <source>
        <strain evidence="8">4376</strain>
    </source>
</reference>
<keyword evidence="3 5" id="KW-0698">rRNA processing</keyword>
<evidence type="ECO:0000256" key="5">
    <source>
        <dbReference type="HAMAP-Rule" id="MF_00014"/>
    </source>
</evidence>
<reference evidence="8" key="1">
    <citation type="journal article" date="2021" name="PeerJ">
        <title>Extensive microbial diversity within the chicken gut microbiome revealed by metagenomics and culture.</title>
        <authorList>
            <person name="Gilroy R."/>
            <person name="Ravi A."/>
            <person name="Getino M."/>
            <person name="Pursley I."/>
            <person name="Horton D.L."/>
            <person name="Alikhan N.F."/>
            <person name="Baker D."/>
            <person name="Gharbi K."/>
            <person name="Hall N."/>
            <person name="Watson M."/>
            <person name="Adriaenssens E.M."/>
            <person name="Foster-Nyarko E."/>
            <person name="Jarju S."/>
            <person name="Secka A."/>
            <person name="Antonio M."/>
            <person name="Oren A."/>
            <person name="Chaudhuri R.R."/>
            <person name="La Ragione R."/>
            <person name="Hildebrand F."/>
            <person name="Pallen M.J."/>
        </authorList>
    </citation>
    <scope>NUCLEOTIDE SEQUENCE</scope>
    <source>
        <strain evidence="8">4376</strain>
    </source>
</reference>
<gene>
    <name evidence="5 8" type="primary">rimM</name>
    <name evidence="8" type="ORF">H9867_07270</name>
</gene>
<dbReference type="InterPro" id="IPR011961">
    <property type="entry name" value="RimM"/>
</dbReference>
<dbReference type="NCBIfam" id="TIGR02273">
    <property type="entry name" value="16S_RimM"/>
    <property type="match status" value="1"/>
</dbReference>
<dbReference type="GO" id="GO:0005840">
    <property type="term" value="C:ribosome"/>
    <property type="evidence" value="ECO:0007669"/>
    <property type="project" value="InterPro"/>
</dbReference>
<evidence type="ECO:0000256" key="2">
    <source>
        <dbReference type="ARBA" id="ARBA00022517"/>
    </source>
</evidence>
<dbReference type="InterPro" id="IPR036976">
    <property type="entry name" value="RimM_N_sf"/>
</dbReference>
<evidence type="ECO:0000256" key="4">
    <source>
        <dbReference type="ARBA" id="ARBA00023186"/>
    </source>
</evidence>
<dbReference type="InterPro" id="IPR009000">
    <property type="entry name" value="Transl_B-barrel_sf"/>
</dbReference>
<dbReference type="GO" id="GO:0006364">
    <property type="term" value="P:rRNA processing"/>
    <property type="evidence" value="ECO:0007669"/>
    <property type="project" value="UniProtKB-UniRule"/>
</dbReference>
<evidence type="ECO:0000256" key="3">
    <source>
        <dbReference type="ARBA" id="ARBA00022552"/>
    </source>
</evidence>
<name>A0A9D1S0Z2_9CORY</name>
<dbReference type="GO" id="GO:0005737">
    <property type="term" value="C:cytoplasm"/>
    <property type="evidence" value="ECO:0007669"/>
    <property type="project" value="UniProtKB-SubCell"/>
</dbReference>
<comment type="subunit">
    <text evidence="5">Binds ribosomal protein uS19.</text>
</comment>
<evidence type="ECO:0000259" key="6">
    <source>
        <dbReference type="Pfam" id="PF01782"/>
    </source>
</evidence>
<dbReference type="InterPro" id="IPR002676">
    <property type="entry name" value="RimM_N"/>
</dbReference>
<dbReference type="SUPFAM" id="SSF50447">
    <property type="entry name" value="Translation proteins"/>
    <property type="match status" value="1"/>
</dbReference>
<dbReference type="GO" id="GO:0042274">
    <property type="term" value="P:ribosomal small subunit biogenesis"/>
    <property type="evidence" value="ECO:0007669"/>
    <property type="project" value="UniProtKB-UniRule"/>
</dbReference>
<comment type="caution">
    <text evidence="8">The sequence shown here is derived from an EMBL/GenBank/DDBJ whole genome shotgun (WGS) entry which is preliminary data.</text>
</comment>
<evidence type="ECO:0000256" key="1">
    <source>
        <dbReference type="ARBA" id="ARBA00022490"/>
    </source>
</evidence>
<keyword evidence="2 5" id="KW-0690">Ribosome biogenesis</keyword>
<keyword evidence="4 5" id="KW-0143">Chaperone</keyword>
<dbReference type="Pfam" id="PF24986">
    <property type="entry name" value="PRC_RimM"/>
    <property type="match status" value="1"/>
</dbReference>
<dbReference type="PANTHER" id="PTHR33692:SF1">
    <property type="entry name" value="RIBOSOME MATURATION FACTOR RIMM"/>
    <property type="match status" value="1"/>
</dbReference>
<dbReference type="PANTHER" id="PTHR33692">
    <property type="entry name" value="RIBOSOME MATURATION FACTOR RIMM"/>
    <property type="match status" value="1"/>
</dbReference>
<dbReference type="Pfam" id="PF01782">
    <property type="entry name" value="RimM"/>
    <property type="match status" value="1"/>
</dbReference>
<organism evidence="8 9">
    <name type="scientific">Candidatus Corynebacterium gallistercoris</name>
    <dbReference type="NCBI Taxonomy" id="2838530"/>
    <lineage>
        <taxon>Bacteria</taxon>
        <taxon>Bacillati</taxon>
        <taxon>Actinomycetota</taxon>
        <taxon>Actinomycetes</taxon>
        <taxon>Mycobacteriales</taxon>
        <taxon>Corynebacteriaceae</taxon>
        <taxon>Corynebacterium</taxon>
    </lineage>
</organism>